<evidence type="ECO:0000256" key="1">
    <source>
        <dbReference type="ARBA" id="ARBA00022448"/>
    </source>
</evidence>
<dbReference type="InterPro" id="IPR027417">
    <property type="entry name" value="P-loop_NTPase"/>
</dbReference>
<evidence type="ECO:0000256" key="2">
    <source>
        <dbReference type="ARBA" id="ARBA00022741"/>
    </source>
</evidence>
<dbReference type="GO" id="GO:0016887">
    <property type="term" value="F:ATP hydrolysis activity"/>
    <property type="evidence" value="ECO:0007669"/>
    <property type="project" value="InterPro"/>
</dbReference>
<keyword evidence="1" id="KW-0813">Transport</keyword>
<dbReference type="InParanoid" id="A0A3G9JKG4"/>
<dbReference type="InterPro" id="IPR050093">
    <property type="entry name" value="ABC_SmlMolc_Importer"/>
</dbReference>
<dbReference type="InterPro" id="IPR003439">
    <property type="entry name" value="ABC_transporter-like_ATP-bd"/>
</dbReference>
<dbReference type="Pfam" id="PF00005">
    <property type="entry name" value="ABC_tran"/>
    <property type="match status" value="1"/>
</dbReference>
<dbReference type="EMBL" id="AP019309">
    <property type="protein sequence ID" value="BBH26491.1"/>
    <property type="molecule type" value="Genomic_DNA"/>
</dbReference>
<dbReference type="PANTHER" id="PTHR42781">
    <property type="entry name" value="SPERMIDINE/PUTRESCINE IMPORT ATP-BINDING PROTEIN POTA"/>
    <property type="match status" value="1"/>
</dbReference>
<accession>A0A3G9JKG4</accession>
<dbReference type="Proteomes" id="UP000268059">
    <property type="component" value="Chromosome"/>
</dbReference>
<dbReference type="RefSeq" id="WP_125119347.1">
    <property type="nucleotide sequence ID" value="NZ_AP019309.1"/>
</dbReference>
<dbReference type="Gene3D" id="3.40.50.300">
    <property type="entry name" value="P-loop containing nucleotide triphosphate hydrolases"/>
    <property type="match status" value="1"/>
</dbReference>
<dbReference type="PROSITE" id="PS50893">
    <property type="entry name" value="ABC_TRANSPORTER_2"/>
    <property type="match status" value="1"/>
</dbReference>
<keyword evidence="3 6" id="KW-0067">ATP-binding</keyword>
<sequence length="241" mass="26609">MAIITFDHVKKVYGKQTVIPNLSFSVEKGEFVMMIGTSGSGKTTTLKMINGLIMPSGGDIIVEGKSIKEHDLIALRRSIGYVIQGSVLFPHMNVEENIAYVLKLLHKSKEEITQAVDHWMKVTDLDLSLKKRFPSELSGGQQQRVGIARALAATPDLVLMDEPFGAVDAITREALQQEIKKIHAQVGITIMFITHDIEEALTLGTKVMVMDQGQIVQYDTPEVIKTHPANAFVAQLVSRTQ</sequence>
<dbReference type="SUPFAM" id="SSF52540">
    <property type="entry name" value="P-loop containing nucleoside triphosphate hydrolases"/>
    <property type="match status" value="1"/>
</dbReference>
<proteinExistence type="predicted"/>
<keyword evidence="7" id="KW-1185">Reference proteome</keyword>
<dbReference type="KEGG" id="ebm:SG0102_14250"/>
<dbReference type="FunFam" id="3.40.50.300:FF:000425">
    <property type="entry name" value="Probable ABC transporter, ATP-binding subunit"/>
    <property type="match status" value="1"/>
</dbReference>
<protein>
    <recommendedName>
        <fullName evidence="4">ABC-type quaternary amine transporter</fullName>
        <ecNumber evidence="4">7.6.2.9</ecNumber>
    </recommendedName>
</protein>
<organism evidence="6 7">
    <name type="scientific">Intestinibaculum porci</name>
    <dbReference type="NCBI Taxonomy" id="2487118"/>
    <lineage>
        <taxon>Bacteria</taxon>
        <taxon>Bacillati</taxon>
        <taxon>Bacillota</taxon>
        <taxon>Erysipelotrichia</taxon>
        <taxon>Erysipelotrichales</taxon>
        <taxon>Erysipelotrichaceae</taxon>
        <taxon>Intestinibaculum</taxon>
    </lineage>
</organism>
<evidence type="ECO:0000256" key="4">
    <source>
        <dbReference type="ARBA" id="ARBA00066388"/>
    </source>
</evidence>
<evidence type="ECO:0000259" key="5">
    <source>
        <dbReference type="PROSITE" id="PS50893"/>
    </source>
</evidence>
<dbReference type="InterPro" id="IPR017871">
    <property type="entry name" value="ABC_transporter-like_CS"/>
</dbReference>
<name>A0A3G9JKG4_9FIRM</name>
<keyword evidence="2" id="KW-0547">Nucleotide-binding</keyword>
<dbReference type="GO" id="GO:0015418">
    <property type="term" value="F:ABC-type quaternary ammonium compound transporting activity"/>
    <property type="evidence" value="ECO:0007669"/>
    <property type="project" value="UniProtKB-EC"/>
</dbReference>
<dbReference type="AlphaFoldDB" id="A0A3G9JKG4"/>
<dbReference type="OrthoDB" id="9802264at2"/>
<dbReference type="FunCoup" id="A0A3G9JKG4">
    <property type="interactions" value="333"/>
</dbReference>
<evidence type="ECO:0000256" key="3">
    <source>
        <dbReference type="ARBA" id="ARBA00022840"/>
    </source>
</evidence>
<evidence type="ECO:0000313" key="7">
    <source>
        <dbReference type="Proteomes" id="UP000268059"/>
    </source>
</evidence>
<evidence type="ECO:0000313" key="6">
    <source>
        <dbReference type="EMBL" id="BBH26491.1"/>
    </source>
</evidence>
<dbReference type="PANTHER" id="PTHR42781:SF4">
    <property type="entry name" value="SPERMIDINE_PUTRESCINE IMPORT ATP-BINDING PROTEIN POTA"/>
    <property type="match status" value="1"/>
</dbReference>
<reference evidence="6 7" key="1">
    <citation type="submission" date="2018-11" db="EMBL/GenBank/DDBJ databases">
        <title>Novel Erysipelotrichaceae bacterium isolated from small intestine of a swine.</title>
        <authorList>
            <person name="Kim J.S."/>
            <person name="Choe H."/>
            <person name="Lee Y.R."/>
            <person name="Kim K.M."/>
            <person name="Park D.S."/>
        </authorList>
    </citation>
    <scope>NUCLEOTIDE SEQUENCE [LARGE SCALE GENOMIC DNA]</scope>
    <source>
        <strain evidence="6 7">SG0102</strain>
    </source>
</reference>
<dbReference type="SMART" id="SM00382">
    <property type="entry name" value="AAA"/>
    <property type="match status" value="1"/>
</dbReference>
<dbReference type="EC" id="7.6.2.9" evidence="4"/>
<dbReference type="InterPro" id="IPR003593">
    <property type="entry name" value="AAA+_ATPase"/>
</dbReference>
<gene>
    <name evidence="6" type="ORF">SG0102_14250</name>
</gene>
<dbReference type="PROSITE" id="PS00211">
    <property type="entry name" value="ABC_TRANSPORTER_1"/>
    <property type="match status" value="1"/>
</dbReference>
<feature type="domain" description="ABC transporter" evidence="5">
    <location>
        <begin position="4"/>
        <end position="237"/>
    </location>
</feature>
<dbReference type="GO" id="GO:0005524">
    <property type="term" value="F:ATP binding"/>
    <property type="evidence" value="ECO:0007669"/>
    <property type="project" value="UniProtKB-KW"/>
</dbReference>